<sequence length="47" mass="5202">MEVALSCHNQQEKVPDPKCHHNIDNVPHIEYQSCVGGSQRLKASADS</sequence>
<protein>
    <submittedName>
        <fullName evidence="1">Uncharacterized protein</fullName>
    </submittedName>
</protein>
<dbReference type="EMBL" id="GBRH01172374">
    <property type="protein sequence ID" value="JAE25522.1"/>
    <property type="molecule type" value="Transcribed_RNA"/>
</dbReference>
<proteinExistence type="predicted"/>
<accession>A0A0A9GM00</accession>
<reference evidence="1" key="2">
    <citation type="journal article" date="2015" name="Data Brief">
        <title>Shoot transcriptome of the giant reed, Arundo donax.</title>
        <authorList>
            <person name="Barrero R.A."/>
            <person name="Guerrero F.D."/>
            <person name="Moolhuijzen P."/>
            <person name="Goolsby J.A."/>
            <person name="Tidwell J."/>
            <person name="Bellgard S.E."/>
            <person name="Bellgard M.I."/>
        </authorList>
    </citation>
    <scope>NUCLEOTIDE SEQUENCE</scope>
    <source>
        <tissue evidence="1">Shoot tissue taken approximately 20 cm above the soil surface</tissue>
    </source>
</reference>
<organism evidence="1">
    <name type="scientific">Arundo donax</name>
    <name type="common">Giant reed</name>
    <name type="synonym">Donax arundinaceus</name>
    <dbReference type="NCBI Taxonomy" id="35708"/>
    <lineage>
        <taxon>Eukaryota</taxon>
        <taxon>Viridiplantae</taxon>
        <taxon>Streptophyta</taxon>
        <taxon>Embryophyta</taxon>
        <taxon>Tracheophyta</taxon>
        <taxon>Spermatophyta</taxon>
        <taxon>Magnoliopsida</taxon>
        <taxon>Liliopsida</taxon>
        <taxon>Poales</taxon>
        <taxon>Poaceae</taxon>
        <taxon>PACMAD clade</taxon>
        <taxon>Arundinoideae</taxon>
        <taxon>Arundineae</taxon>
        <taxon>Arundo</taxon>
    </lineage>
</organism>
<name>A0A0A9GM00_ARUDO</name>
<evidence type="ECO:0000313" key="1">
    <source>
        <dbReference type="EMBL" id="JAE25522.1"/>
    </source>
</evidence>
<reference evidence="1" key="1">
    <citation type="submission" date="2014-09" db="EMBL/GenBank/DDBJ databases">
        <authorList>
            <person name="Magalhaes I.L.F."/>
            <person name="Oliveira U."/>
            <person name="Santos F.R."/>
            <person name="Vidigal T.H.D.A."/>
            <person name="Brescovit A.D."/>
            <person name="Santos A.J."/>
        </authorList>
    </citation>
    <scope>NUCLEOTIDE SEQUENCE</scope>
    <source>
        <tissue evidence="1">Shoot tissue taken approximately 20 cm above the soil surface</tissue>
    </source>
</reference>
<dbReference type="AlphaFoldDB" id="A0A0A9GM00"/>